<sequence>MRKFKSHFKFSKQERSGIFFWLLIIFVMQVAFFVVKSSPMNSSAGLFLVDEATQSQIDILKKEVVTNDSVVRIYPFNPNFITDYKGYTLGMSAEEIDRLHAFRKQNKFANSAEEFQKVTMISDSLLSVISPYFKFPEWTKTENKKPFKAKLYPNRNNENLATNVVRSNVLDLNSATAEDLQSISGIGEKLSARIVKYRELLNGFLIDEQLYEVYYLDREVAEKVLKKYKVLSKPKIEKININKASIAEISKLTYIKYSVAKEIVAYREINGSITSFDELKDIVDFPADKIDRIKLYLAL</sequence>
<name>A0A1G9XB26_9FLAO</name>
<proteinExistence type="predicted"/>
<dbReference type="Gene3D" id="1.10.150.280">
    <property type="entry name" value="AF1531-like domain"/>
    <property type="match status" value="2"/>
</dbReference>
<dbReference type="PANTHER" id="PTHR21180:SF32">
    <property type="entry name" value="ENDONUCLEASE_EXONUCLEASE_PHOSPHATASE FAMILY DOMAIN-CONTAINING PROTEIN 1"/>
    <property type="match status" value="1"/>
</dbReference>
<protein>
    <submittedName>
        <fullName evidence="2">DNA uptake protein ComE</fullName>
    </submittedName>
</protein>
<dbReference type="Proteomes" id="UP000199440">
    <property type="component" value="Unassembled WGS sequence"/>
</dbReference>
<dbReference type="OrthoDB" id="981124at2"/>
<keyword evidence="1" id="KW-0812">Transmembrane</keyword>
<keyword evidence="1" id="KW-1133">Transmembrane helix</keyword>
<dbReference type="SUPFAM" id="SSF47781">
    <property type="entry name" value="RuvA domain 2-like"/>
    <property type="match status" value="2"/>
</dbReference>
<dbReference type="GO" id="GO:0015628">
    <property type="term" value="P:protein secretion by the type II secretion system"/>
    <property type="evidence" value="ECO:0007669"/>
    <property type="project" value="TreeGrafter"/>
</dbReference>
<dbReference type="GO" id="GO:0015627">
    <property type="term" value="C:type II protein secretion system complex"/>
    <property type="evidence" value="ECO:0007669"/>
    <property type="project" value="TreeGrafter"/>
</dbReference>
<evidence type="ECO:0000313" key="3">
    <source>
        <dbReference type="Proteomes" id="UP000199440"/>
    </source>
</evidence>
<evidence type="ECO:0000256" key="1">
    <source>
        <dbReference type="SAM" id="Phobius"/>
    </source>
</evidence>
<dbReference type="AlphaFoldDB" id="A0A1G9XB26"/>
<dbReference type="InterPro" id="IPR010994">
    <property type="entry name" value="RuvA_2-like"/>
</dbReference>
<organism evidence="2 3">
    <name type="scientific">Kriegella aquimaris</name>
    <dbReference type="NCBI Taxonomy" id="192904"/>
    <lineage>
        <taxon>Bacteria</taxon>
        <taxon>Pseudomonadati</taxon>
        <taxon>Bacteroidota</taxon>
        <taxon>Flavobacteriia</taxon>
        <taxon>Flavobacteriales</taxon>
        <taxon>Flavobacteriaceae</taxon>
        <taxon>Kriegella</taxon>
    </lineage>
</organism>
<reference evidence="2 3" key="1">
    <citation type="submission" date="2016-10" db="EMBL/GenBank/DDBJ databases">
        <authorList>
            <person name="de Groot N.N."/>
        </authorList>
    </citation>
    <scope>NUCLEOTIDE SEQUENCE [LARGE SCALE GENOMIC DNA]</scope>
    <source>
        <strain evidence="2 3">DSM 19886</strain>
    </source>
</reference>
<evidence type="ECO:0000313" key="2">
    <source>
        <dbReference type="EMBL" id="SDM93877.1"/>
    </source>
</evidence>
<dbReference type="PANTHER" id="PTHR21180">
    <property type="entry name" value="ENDONUCLEASE/EXONUCLEASE/PHOSPHATASE FAMILY DOMAIN-CONTAINING PROTEIN 1"/>
    <property type="match status" value="1"/>
</dbReference>
<dbReference type="Pfam" id="PF12836">
    <property type="entry name" value="HHH_3"/>
    <property type="match status" value="2"/>
</dbReference>
<dbReference type="EMBL" id="FNGV01000017">
    <property type="protein sequence ID" value="SDM93877.1"/>
    <property type="molecule type" value="Genomic_DNA"/>
</dbReference>
<gene>
    <name evidence="2" type="ORF">SAMN04488514_11785</name>
</gene>
<keyword evidence="1" id="KW-0472">Membrane</keyword>
<dbReference type="STRING" id="192904.SAMN04488514_11785"/>
<dbReference type="InterPro" id="IPR051675">
    <property type="entry name" value="Endo/Exo/Phosphatase_dom_1"/>
</dbReference>
<keyword evidence="3" id="KW-1185">Reference proteome</keyword>
<accession>A0A1G9XB26</accession>
<feature type="transmembrane region" description="Helical" evidence="1">
    <location>
        <begin position="18"/>
        <end position="35"/>
    </location>
</feature>